<feature type="region of interest" description="Disordered" evidence="1">
    <location>
        <begin position="419"/>
        <end position="461"/>
    </location>
</feature>
<gene>
    <name evidence="2" type="ORF">CYMTET_10144</name>
</gene>
<evidence type="ECO:0000256" key="1">
    <source>
        <dbReference type="SAM" id="MobiDB-lite"/>
    </source>
</evidence>
<organism evidence="2 3">
    <name type="scientific">Cymbomonas tetramitiformis</name>
    <dbReference type="NCBI Taxonomy" id="36881"/>
    <lineage>
        <taxon>Eukaryota</taxon>
        <taxon>Viridiplantae</taxon>
        <taxon>Chlorophyta</taxon>
        <taxon>Pyramimonadophyceae</taxon>
        <taxon>Pyramimonadales</taxon>
        <taxon>Pyramimonadaceae</taxon>
        <taxon>Cymbomonas</taxon>
    </lineage>
</organism>
<name>A0AAE0LEG0_9CHLO</name>
<proteinExistence type="predicted"/>
<dbReference type="AlphaFoldDB" id="A0AAE0LEG0"/>
<reference evidence="2 3" key="1">
    <citation type="journal article" date="2015" name="Genome Biol. Evol.">
        <title>Comparative Genomics of a Bacterivorous Green Alga Reveals Evolutionary Causalities and Consequences of Phago-Mixotrophic Mode of Nutrition.</title>
        <authorList>
            <person name="Burns J.A."/>
            <person name="Paasch A."/>
            <person name="Narechania A."/>
            <person name="Kim E."/>
        </authorList>
    </citation>
    <scope>NUCLEOTIDE SEQUENCE [LARGE SCALE GENOMIC DNA]</scope>
    <source>
        <strain evidence="2 3">PLY_AMNH</strain>
    </source>
</reference>
<evidence type="ECO:0000313" key="3">
    <source>
        <dbReference type="Proteomes" id="UP001190700"/>
    </source>
</evidence>
<accession>A0AAE0LEG0</accession>
<protein>
    <submittedName>
        <fullName evidence="2">Uncharacterized protein</fullName>
    </submittedName>
</protein>
<keyword evidence="3" id="KW-1185">Reference proteome</keyword>
<feature type="region of interest" description="Disordered" evidence="1">
    <location>
        <begin position="125"/>
        <end position="147"/>
    </location>
</feature>
<sequence>MTHLELETVWAFLRELQEKHARLDCDKQAVGAMQSRCTLWSPNTSAPVLTAPGRWAASGASTWKWGILCPTVQVGGPPFQGVPSGGGASTNGVLLRMAGANELGMSRIKDGDRLTLELDDAITRPSKPNTVILPEHTEKEPEPPPEYDPQLDLVQRAVPGFPDFDHMLSRPVPTTEIDRTPDYHPVDSWVEQYPPAPVQAAHDFGKAPPRFHEETTAVIQEGDRLELNVDEAATRRQLRGQPLFEHQLTRPEAEGHAPSITADLYYDGDIGVLKPRAPIAHLDVRTGHAPSNFTGETTTGDLDAGCYEAHQAGQLGQANVPATDFAAGSERAPLYPLLPALEGDNLLLHPHSPAAQAKDEPISKFEEPMGLKEPRWLPATADEGNTLLLRADPAQGVRRQGDPGMGGCDFKSAPGREDLWGTTVGGTGAVCRREPKSGQPHHRNERLVGDGGPVGFAPHVAPLDGTKWQPLLWPESRVQAAPEKENRAGMEAQACLKEHIQPGAHSVQARAGRMMDRLRKKRGVQLVQPTGIAAF</sequence>
<dbReference type="EMBL" id="LGRX02003541">
    <property type="protein sequence ID" value="KAK3282107.1"/>
    <property type="molecule type" value="Genomic_DNA"/>
</dbReference>
<dbReference type="Proteomes" id="UP001190700">
    <property type="component" value="Unassembled WGS sequence"/>
</dbReference>
<comment type="caution">
    <text evidence="2">The sequence shown here is derived from an EMBL/GenBank/DDBJ whole genome shotgun (WGS) entry which is preliminary data.</text>
</comment>
<evidence type="ECO:0000313" key="2">
    <source>
        <dbReference type="EMBL" id="KAK3282107.1"/>
    </source>
</evidence>